<dbReference type="SUPFAM" id="SSF56496">
    <property type="entry name" value="Fibrinogen C-terminal domain-like"/>
    <property type="match status" value="1"/>
</dbReference>
<dbReference type="InterPro" id="IPR020837">
    <property type="entry name" value="Fibrinogen_CS"/>
</dbReference>
<dbReference type="PROSITE" id="PS51406">
    <property type="entry name" value="FIBRINOGEN_C_2"/>
    <property type="match status" value="1"/>
</dbReference>
<evidence type="ECO:0000256" key="2">
    <source>
        <dbReference type="ARBA" id="ARBA00022525"/>
    </source>
</evidence>
<dbReference type="InterPro" id="IPR036056">
    <property type="entry name" value="Fibrinogen-like_C"/>
</dbReference>
<dbReference type="OrthoDB" id="5979612at2759"/>
<dbReference type="InterPro" id="IPR002181">
    <property type="entry name" value="Fibrinogen_a/b/g_C_dom"/>
</dbReference>
<dbReference type="EMBL" id="CAJNOM010003050">
    <property type="protein sequence ID" value="CAF1641079.1"/>
    <property type="molecule type" value="Genomic_DNA"/>
</dbReference>
<comment type="caution">
    <text evidence="7">The sequence shown here is derived from an EMBL/GenBank/DDBJ whole genome shotgun (WGS) entry which is preliminary data.</text>
</comment>
<evidence type="ECO:0000313" key="7">
    <source>
        <dbReference type="EMBL" id="CAF1641079.1"/>
    </source>
</evidence>
<dbReference type="GO" id="GO:0034116">
    <property type="term" value="P:positive regulation of heterotypic cell-cell adhesion"/>
    <property type="evidence" value="ECO:0007669"/>
    <property type="project" value="TreeGrafter"/>
</dbReference>
<dbReference type="InterPro" id="IPR037579">
    <property type="entry name" value="FIB_ANG-like"/>
</dbReference>
<keyword evidence="8" id="KW-1185">Reference proteome</keyword>
<evidence type="ECO:0000313" key="8">
    <source>
        <dbReference type="Proteomes" id="UP000663832"/>
    </source>
</evidence>
<dbReference type="InterPro" id="IPR014716">
    <property type="entry name" value="Fibrinogen_a/b/g_C_1"/>
</dbReference>
<dbReference type="AlphaFoldDB" id="A0A816DRY6"/>
<organism evidence="7 8">
    <name type="scientific">Adineta steineri</name>
    <dbReference type="NCBI Taxonomy" id="433720"/>
    <lineage>
        <taxon>Eukaryota</taxon>
        <taxon>Metazoa</taxon>
        <taxon>Spiralia</taxon>
        <taxon>Gnathifera</taxon>
        <taxon>Rotifera</taxon>
        <taxon>Eurotatoria</taxon>
        <taxon>Bdelloidea</taxon>
        <taxon>Adinetida</taxon>
        <taxon>Adinetidae</taxon>
        <taxon>Adineta</taxon>
    </lineage>
</organism>
<gene>
    <name evidence="6" type="ORF">BJG266_LOCUS42530</name>
    <name evidence="7" type="ORF">QVE165_LOCUS59411</name>
</gene>
<protein>
    <recommendedName>
        <fullName evidence="5">Fibrinogen C-terminal domain-containing protein</fullName>
    </recommendedName>
</protein>
<evidence type="ECO:0000313" key="6">
    <source>
        <dbReference type="EMBL" id="CAF1489541.1"/>
    </source>
</evidence>
<dbReference type="PANTHER" id="PTHR47221:SF5">
    <property type="entry name" value="FIBRINOGEN C-TERMINAL DOMAIN-CONTAINING PROTEIN"/>
    <property type="match status" value="1"/>
</dbReference>
<dbReference type="PANTHER" id="PTHR47221">
    <property type="entry name" value="FIBRINOGEN ALPHA CHAIN"/>
    <property type="match status" value="1"/>
</dbReference>
<dbReference type="EMBL" id="CAJNOI010002724">
    <property type="protein sequence ID" value="CAF1489541.1"/>
    <property type="molecule type" value="Genomic_DNA"/>
</dbReference>
<keyword evidence="3" id="KW-1015">Disulfide bond</keyword>
<dbReference type="Proteomes" id="UP000663877">
    <property type="component" value="Unassembled WGS sequence"/>
</dbReference>
<reference evidence="7" key="1">
    <citation type="submission" date="2021-02" db="EMBL/GenBank/DDBJ databases">
        <authorList>
            <person name="Nowell W R."/>
        </authorList>
    </citation>
    <scope>NUCLEOTIDE SEQUENCE</scope>
</reference>
<dbReference type="SMART" id="SM00186">
    <property type="entry name" value="FBG"/>
    <property type="match status" value="1"/>
</dbReference>
<dbReference type="GO" id="GO:0005577">
    <property type="term" value="C:fibrinogen complex"/>
    <property type="evidence" value="ECO:0007669"/>
    <property type="project" value="TreeGrafter"/>
</dbReference>
<dbReference type="PROSITE" id="PS00514">
    <property type="entry name" value="FIBRINOGEN_C_1"/>
    <property type="match status" value="1"/>
</dbReference>
<name>A0A816DRY6_9BILA</name>
<accession>A0A816DRY6</accession>
<dbReference type="GO" id="GO:0030674">
    <property type="term" value="F:protein-macromolecule adaptor activity"/>
    <property type="evidence" value="ECO:0007669"/>
    <property type="project" value="TreeGrafter"/>
</dbReference>
<sequence length="124" mass="14344">MEDFDGQKRFAQYYSFRVSDEQDKYRLSHGSYTKGDAGDSLTRQNGMQFSTKDQDNDRYVGSCAQSYNGAWWYSVCLDSNLNGGYLRGNHPNIEGTGVNWVTFRGVYYSLKTSEMKIRPVWFKP</sequence>
<dbReference type="GO" id="GO:0005201">
    <property type="term" value="F:extracellular matrix structural constituent"/>
    <property type="evidence" value="ECO:0007669"/>
    <property type="project" value="TreeGrafter"/>
</dbReference>
<comment type="subcellular location">
    <subcellularLocation>
        <location evidence="1">Secreted</location>
    </subcellularLocation>
</comment>
<keyword evidence="2" id="KW-0964">Secreted</keyword>
<evidence type="ECO:0000256" key="4">
    <source>
        <dbReference type="ARBA" id="ARBA00023180"/>
    </source>
</evidence>
<dbReference type="Pfam" id="PF00147">
    <property type="entry name" value="Fibrinogen_C"/>
    <property type="match status" value="1"/>
</dbReference>
<proteinExistence type="predicted"/>
<evidence type="ECO:0000256" key="3">
    <source>
        <dbReference type="ARBA" id="ARBA00023157"/>
    </source>
</evidence>
<feature type="domain" description="Fibrinogen C-terminal" evidence="5">
    <location>
        <begin position="1"/>
        <end position="121"/>
    </location>
</feature>
<dbReference type="Gene3D" id="3.90.215.10">
    <property type="entry name" value="Gamma Fibrinogen, chain A, domain 1"/>
    <property type="match status" value="1"/>
</dbReference>
<evidence type="ECO:0000256" key="1">
    <source>
        <dbReference type="ARBA" id="ARBA00004613"/>
    </source>
</evidence>
<evidence type="ECO:0000259" key="5">
    <source>
        <dbReference type="PROSITE" id="PS51406"/>
    </source>
</evidence>
<dbReference type="Proteomes" id="UP000663832">
    <property type="component" value="Unassembled WGS sequence"/>
</dbReference>
<keyword evidence="4" id="KW-0325">Glycoprotein</keyword>